<dbReference type="AlphaFoldDB" id="A0A9P8XUA0"/>
<dbReference type="GeneID" id="70191145"/>
<gene>
    <name evidence="2" type="ORF">B0I36DRAFT_39800</name>
</gene>
<proteinExistence type="predicted"/>
<accession>A0A9P8XUA0</accession>
<sequence>MKDAAGQRLLSSLRISVLVGRRNYRIRDFTLGLGFPRVIGRRDQKQKIRTLWLSSTGEGGPTAIKASRLSPETPTQGGRARTCLKYLPSLGRVCIIRLLTQSSRFSQGPCQSVTMASYCPGLPIRNPVRGVQGGGPRCLVLARISPCRPLAVTGPCEDKTARHAPLAISFGSKFANLSGPADLDCFGDCFR</sequence>
<keyword evidence="3" id="KW-1185">Reference proteome</keyword>
<evidence type="ECO:0000313" key="2">
    <source>
        <dbReference type="EMBL" id="KAH7018485.1"/>
    </source>
</evidence>
<dbReference type="EMBL" id="JAGTJQ010000011">
    <property type="protein sequence ID" value="KAH7018485.1"/>
    <property type="molecule type" value="Genomic_DNA"/>
</dbReference>
<dbReference type="Proteomes" id="UP000756346">
    <property type="component" value="Unassembled WGS sequence"/>
</dbReference>
<dbReference type="RefSeq" id="XP_046006752.1">
    <property type="nucleotide sequence ID" value="XM_046161599.1"/>
</dbReference>
<feature type="region of interest" description="Disordered" evidence="1">
    <location>
        <begin position="57"/>
        <end position="76"/>
    </location>
</feature>
<name>A0A9P8XUA0_9PEZI</name>
<evidence type="ECO:0000256" key="1">
    <source>
        <dbReference type="SAM" id="MobiDB-lite"/>
    </source>
</evidence>
<protein>
    <submittedName>
        <fullName evidence="2">Uncharacterized protein</fullName>
    </submittedName>
</protein>
<organism evidence="2 3">
    <name type="scientific">Microdochium trichocladiopsis</name>
    <dbReference type="NCBI Taxonomy" id="1682393"/>
    <lineage>
        <taxon>Eukaryota</taxon>
        <taxon>Fungi</taxon>
        <taxon>Dikarya</taxon>
        <taxon>Ascomycota</taxon>
        <taxon>Pezizomycotina</taxon>
        <taxon>Sordariomycetes</taxon>
        <taxon>Xylariomycetidae</taxon>
        <taxon>Xylariales</taxon>
        <taxon>Microdochiaceae</taxon>
        <taxon>Microdochium</taxon>
    </lineage>
</organism>
<reference evidence="2" key="1">
    <citation type="journal article" date="2021" name="Nat. Commun.">
        <title>Genetic determinants of endophytism in the Arabidopsis root mycobiome.</title>
        <authorList>
            <person name="Mesny F."/>
            <person name="Miyauchi S."/>
            <person name="Thiergart T."/>
            <person name="Pickel B."/>
            <person name="Atanasova L."/>
            <person name="Karlsson M."/>
            <person name="Huettel B."/>
            <person name="Barry K.W."/>
            <person name="Haridas S."/>
            <person name="Chen C."/>
            <person name="Bauer D."/>
            <person name="Andreopoulos W."/>
            <person name="Pangilinan J."/>
            <person name="LaButti K."/>
            <person name="Riley R."/>
            <person name="Lipzen A."/>
            <person name="Clum A."/>
            <person name="Drula E."/>
            <person name="Henrissat B."/>
            <person name="Kohler A."/>
            <person name="Grigoriev I.V."/>
            <person name="Martin F.M."/>
            <person name="Hacquard S."/>
        </authorList>
    </citation>
    <scope>NUCLEOTIDE SEQUENCE</scope>
    <source>
        <strain evidence="2">MPI-CAGE-CH-0230</strain>
    </source>
</reference>
<comment type="caution">
    <text evidence="2">The sequence shown here is derived from an EMBL/GenBank/DDBJ whole genome shotgun (WGS) entry which is preliminary data.</text>
</comment>
<evidence type="ECO:0000313" key="3">
    <source>
        <dbReference type="Proteomes" id="UP000756346"/>
    </source>
</evidence>